<accession>A0A7H1PSE8</accession>
<dbReference type="GO" id="GO:0006355">
    <property type="term" value="P:regulation of DNA-templated transcription"/>
    <property type="evidence" value="ECO:0007669"/>
    <property type="project" value="TreeGrafter"/>
</dbReference>
<dbReference type="CDD" id="cd05466">
    <property type="entry name" value="PBP2_LTTR_substrate"/>
    <property type="match status" value="1"/>
</dbReference>
<dbReference type="AlphaFoldDB" id="A0A7H1PSE8"/>
<reference evidence="2 3" key="1">
    <citation type="submission" date="2020-04" db="EMBL/GenBank/DDBJ databases">
        <title>Characterization and engineering of Streptomyces griseofuscus DSM40191 as a potential heterologous host for expression of BGCs.</title>
        <authorList>
            <person name="Gren T."/>
            <person name="Whitford C.M."/>
            <person name="Mohite O.S."/>
            <person name="Joergensen T.S."/>
            <person name="Nielsen J.B."/>
            <person name="Lee S.Y."/>
            <person name="Weber T."/>
        </authorList>
    </citation>
    <scope>NUCLEOTIDE SEQUENCE [LARGE SCALE GENOMIC DNA]</scope>
    <source>
        <strain evidence="2 3">DSM 40191</strain>
    </source>
</reference>
<proteinExistence type="predicted"/>
<evidence type="ECO:0000313" key="3">
    <source>
        <dbReference type="Proteomes" id="UP000516422"/>
    </source>
</evidence>
<dbReference type="InterPro" id="IPR005119">
    <property type="entry name" value="LysR_subst-bd"/>
</dbReference>
<feature type="domain" description="LysR substrate-binding" evidence="1">
    <location>
        <begin position="2"/>
        <end position="134"/>
    </location>
</feature>
<dbReference type="PANTHER" id="PTHR30419">
    <property type="entry name" value="HTH-TYPE TRANSCRIPTIONAL REGULATOR YBHD"/>
    <property type="match status" value="1"/>
</dbReference>
<name>A0A7H1PSE8_9ACTN</name>
<dbReference type="Gene3D" id="3.40.190.290">
    <property type="match status" value="1"/>
</dbReference>
<gene>
    <name evidence="2" type="ORF">HEP81_00642</name>
</gene>
<evidence type="ECO:0000259" key="1">
    <source>
        <dbReference type="Pfam" id="PF03466"/>
    </source>
</evidence>
<dbReference type="InterPro" id="IPR050950">
    <property type="entry name" value="HTH-type_LysR_regulators"/>
</dbReference>
<dbReference type="EMBL" id="CP051006">
    <property type="protein sequence ID" value="QNT90978.1"/>
    <property type="molecule type" value="Genomic_DNA"/>
</dbReference>
<dbReference type="KEGG" id="sgf:HEP81_00642"/>
<dbReference type="SUPFAM" id="SSF53850">
    <property type="entry name" value="Periplasmic binding protein-like II"/>
    <property type="match status" value="1"/>
</dbReference>
<dbReference type="GO" id="GO:0005829">
    <property type="term" value="C:cytosol"/>
    <property type="evidence" value="ECO:0007669"/>
    <property type="project" value="TreeGrafter"/>
</dbReference>
<organism evidence="2 3">
    <name type="scientific">Streptomyces griseofuscus</name>
    <dbReference type="NCBI Taxonomy" id="146922"/>
    <lineage>
        <taxon>Bacteria</taxon>
        <taxon>Bacillati</taxon>
        <taxon>Actinomycetota</taxon>
        <taxon>Actinomycetes</taxon>
        <taxon>Kitasatosporales</taxon>
        <taxon>Streptomycetaceae</taxon>
        <taxon>Streptomyces</taxon>
    </lineage>
</organism>
<dbReference type="Pfam" id="PF03466">
    <property type="entry name" value="LysR_substrate"/>
    <property type="match status" value="1"/>
</dbReference>
<protein>
    <submittedName>
        <fullName evidence="2">LysR substrate binding domain protein</fullName>
    </submittedName>
</protein>
<evidence type="ECO:0000313" key="2">
    <source>
        <dbReference type="EMBL" id="QNT90978.1"/>
    </source>
</evidence>
<dbReference type="Proteomes" id="UP000516422">
    <property type="component" value="Chromosome"/>
</dbReference>
<sequence>MPLVVAAVPEHPLMAAYPDGGAVSSAALAGHRLIGLQHVIGMRAVLERLCAGAGFRPQVVFEAAASDALARLAARDLGVGVGVGVLPGPGPHPGLRALTLADPRARARAALVRRAQGPLGPAARELLGRLREELRAGRRMRGRNRAGARVSCAGRRGSRCARR</sequence>